<comment type="caution">
    <text evidence="2">The sequence shown here is derived from an EMBL/GenBank/DDBJ whole genome shotgun (WGS) entry which is preliminary data.</text>
</comment>
<gene>
    <name evidence="2" type="ORF">OXX778_LOCUS3857</name>
</gene>
<evidence type="ECO:0000313" key="3">
    <source>
        <dbReference type="Proteomes" id="UP000663879"/>
    </source>
</evidence>
<organism evidence="2 3">
    <name type="scientific">Brachionus calyciflorus</name>
    <dbReference type="NCBI Taxonomy" id="104777"/>
    <lineage>
        <taxon>Eukaryota</taxon>
        <taxon>Metazoa</taxon>
        <taxon>Spiralia</taxon>
        <taxon>Gnathifera</taxon>
        <taxon>Rotifera</taxon>
        <taxon>Eurotatoria</taxon>
        <taxon>Monogononta</taxon>
        <taxon>Pseudotrocha</taxon>
        <taxon>Ploima</taxon>
        <taxon>Brachionidae</taxon>
        <taxon>Brachionus</taxon>
    </lineage>
</organism>
<proteinExistence type="predicted"/>
<dbReference type="SUPFAM" id="SSF47954">
    <property type="entry name" value="Cyclin-like"/>
    <property type="match status" value="1"/>
</dbReference>
<keyword evidence="3" id="KW-1185">Reference proteome</keyword>
<dbReference type="Proteomes" id="UP000663879">
    <property type="component" value="Unassembled WGS sequence"/>
</dbReference>
<dbReference type="GO" id="GO:0007131">
    <property type="term" value="P:reciprocal meiotic recombination"/>
    <property type="evidence" value="ECO:0007669"/>
    <property type="project" value="TreeGrafter"/>
</dbReference>
<dbReference type="PANTHER" id="PTHR21615">
    <property type="entry name" value="CYCLIN N-TERMINAL DOMAIN-CONTAINING PROTEIN 1"/>
    <property type="match status" value="1"/>
</dbReference>
<feature type="domain" description="Cyclin N-terminal" evidence="1">
    <location>
        <begin position="34"/>
        <end position="168"/>
    </location>
</feature>
<name>A0A813P730_9BILA</name>
<sequence>MEDEKWPQFNLKPHCFGTDMLQEFLFNLAEKNRNFVENSNPLSGLFKRNDVAFLILDLSEKHGLNTEGKFLAIELFDRFMSVHLKEIHDAIEKNSQKDWTSTIKKIQNQMILRSFSCIQIANKLCSNQKSIKLTTIQDYLSKMNYKYSLESILSSELRVLKFLDYKLNTTTPYTVIEILLEILGHNVENAEPKALYIIAVQILECFYMARDDIYNRLYESFTGRTKEKYDRESFLSVESDYLYLGSSIIAASSKILSQKEIEYYETILEAISNISQMEKDDIEDFAVIICHFAILDDPI</sequence>
<dbReference type="GO" id="GO:0035861">
    <property type="term" value="C:site of double-strand break"/>
    <property type="evidence" value="ECO:0007669"/>
    <property type="project" value="TreeGrafter"/>
</dbReference>
<dbReference type="CDD" id="cd20541">
    <property type="entry name" value="CYCLIN_CNTD1"/>
    <property type="match status" value="1"/>
</dbReference>
<dbReference type="OrthoDB" id="9983043at2759"/>
<accession>A0A813P730</accession>
<dbReference type="AlphaFoldDB" id="A0A813P730"/>
<dbReference type="Pfam" id="PF00134">
    <property type="entry name" value="Cyclin_N"/>
    <property type="match status" value="1"/>
</dbReference>
<dbReference type="PANTHER" id="PTHR21615:SF2">
    <property type="entry name" value="CYCLIN N-TERMINAL DOMAIN-CONTAINING PROTEIN 1"/>
    <property type="match status" value="1"/>
</dbReference>
<protein>
    <recommendedName>
        <fullName evidence="1">Cyclin N-terminal domain-containing protein</fullName>
    </recommendedName>
</protein>
<dbReference type="InterPro" id="IPR036915">
    <property type="entry name" value="Cyclin-like_sf"/>
</dbReference>
<dbReference type="Gene3D" id="1.10.472.10">
    <property type="entry name" value="Cyclin-like"/>
    <property type="match status" value="2"/>
</dbReference>
<evidence type="ECO:0000259" key="1">
    <source>
        <dbReference type="Pfam" id="PF00134"/>
    </source>
</evidence>
<reference evidence="2" key="1">
    <citation type="submission" date="2021-02" db="EMBL/GenBank/DDBJ databases">
        <authorList>
            <person name="Nowell W R."/>
        </authorList>
    </citation>
    <scope>NUCLEOTIDE SEQUENCE</scope>
    <source>
        <strain evidence="2">Ploen Becks lab</strain>
    </source>
</reference>
<evidence type="ECO:0000313" key="2">
    <source>
        <dbReference type="EMBL" id="CAF0749951.1"/>
    </source>
</evidence>
<dbReference type="InterPro" id="IPR006671">
    <property type="entry name" value="Cyclin_N"/>
</dbReference>
<dbReference type="EMBL" id="CAJNOC010000358">
    <property type="protein sequence ID" value="CAF0749951.1"/>
    <property type="molecule type" value="Genomic_DNA"/>
</dbReference>